<name>A0ABP7EXJ7_9SPHN</name>
<proteinExistence type="predicted"/>
<protein>
    <submittedName>
        <fullName evidence="1">Uncharacterized protein</fullName>
    </submittedName>
</protein>
<reference evidence="2" key="1">
    <citation type="journal article" date="2019" name="Int. J. Syst. Evol. Microbiol.">
        <title>The Global Catalogue of Microorganisms (GCM) 10K type strain sequencing project: providing services to taxonomists for standard genome sequencing and annotation.</title>
        <authorList>
            <consortium name="The Broad Institute Genomics Platform"/>
            <consortium name="The Broad Institute Genome Sequencing Center for Infectious Disease"/>
            <person name="Wu L."/>
            <person name="Ma J."/>
        </authorList>
    </citation>
    <scope>NUCLEOTIDE SEQUENCE [LARGE SCALE GENOMIC DNA]</scope>
    <source>
        <strain evidence="2">JCM 17498</strain>
    </source>
</reference>
<keyword evidence="2" id="KW-1185">Reference proteome</keyword>
<sequence>MPIRYTKTRAHFEDRCAVEEALPLVEFLTEHPRAKVTLARCTGLHTALVQVLMAFRPVVVAVGDAPAVAPLRPRLLSAAAAGRQPDATE</sequence>
<dbReference type="EMBL" id="BAABBF010000015">
    <property type="protein sequence ID" value="GAA3725130.1"/>
    <property type="molecule type" value="Genomic_DNA"/>
</dbReference>
<gene>
    <name evidence="1" type="ORF">GCM10022268_36350</name>
</gene>
<evidence type="ECO:0000313" key="2">
    <source>
        <dbReference type="Proteomes" id="UP001500523"/>
    </source>
</evidence>
<dbReference type="RefSeq" id="WP_344694812.1">
    <property type="nucleotide sequence ID" value="NZ_BAABBF010000015.1"/>
</dbReference>
<comment type="caution">
    <text evidence="1">The sequence shown here is derived from an EMBL/GenBank/DDBJ whole genome shotgun (WGS) entry which is preliminary data.</text>
</comment>
<dbReference type="Proteomes" id="UP001500523">
    <property type="component" value="Unassembled WGS sequence"/>
</dbReference>
<accession>A0ABP7EXJ7</accession>
<evidence type="ECO:0000313" key="1">
    <source>
        <dbReference type="EMBL" id="GAA3725130.1"/>
    </source>
</evidence>
<organism evidence="1 2">
    <name type="scientific">Sphingomonas cynarae</name>
    <dbReference type="NCBI Taxonomy" id="930197"/>
    <lineage>
        <taxon>Bacteria</taxon>
        <taxon>Pseudomonadati</taxon>
        <taxon>Pseudomonadota</taxon>
        <taxon>Alphaproteobacteria</taxon>
        <taxon>Sphingomonadales</taxon>
        <taxon>Sphingomonadaceae</taxon>
        <taxon>Sphingomonas</taxon>
    </lineage>
</organism>